<gene>
    <name evidence="2" type="ORF">SAMN02746065_10232</name>
</gene>
<dbReference type="AlphaFoldDB" id="A0A1W1Z0P9"/>
<dbReference type="PANTHER" id="PTHR30217">
    <property type="entry name" value="PEPTIDASE U32 FAMILY"/>
    <property type="match status" value="1"/>
</dbReference>
<dbReference type="GO" id="GO:0006508">
    <property type="term" value="P:proteolysis"/>
    <property type="evidence" value="ECO:0007669"/>
    <property type="project" value="UniProtKB-KW"/>
</dbReference>
<protein>
    <submittedName>
        <fullName evidence="2">Putative protease</fullName>
    </submittedName>
</protein>
<dbReference type="EMBL" id="FWXY01000002">
    <property type="protein sequence ID" value="SMC41964.1"/>
    <property type="molecule type" value="Genomic_DNA"/>
</dbReference>
<dbReference type="RefSeq" id="WP_084066723.1">
    <property type="nucleotide sequence ID" value="NZ_FWXY01000002.1"/>
</dbReference>
<feature type="region of interest" description="Disordered" evidence="1">
    <location>
        <begin position="401"/>
        <end position="447"/>
    </location>
</feature>
<evidence type="ECO:0000313" key="2">
    <source>
        <dbReference type="EMBL" id="SMC41964.1"/>
    </source>
</evidence>
<name>A0A1W1Z0P9_9BACT</name>
<evidence type="ECO:0000256" key="1">
    <source>
        <dbReference type="SAM" id="MobiDB-lite"/>
    </source>
</evidence>
<dbReference type="Proteomes" id="UP000192418">
    <property type="component" value="Unassembled WGS sequence"/>
</dbReference>
<reference evidence="2 3" key="1">
    <citation type="submission" date="2017-04" db="EMBL/GenBank/DDBJ databases">
        <authorList>
            <person name="Afonso C.L."/>
            <person name="Miller P.J."/>
            <person name="Scott M.A."/>
            <person name="Spackman E."/>
            <person name="Goraichik I."/>
            <person name="Dimitrov K.M."/>
            <person name="Suarez D.L."/>
            <person name="Swayne D.E."/>
        </authorList>
    </citation>
    <scope>NUCLEOTIDE SEQUENCE [LARGE SCALE GENOMIC DNA]</scope>
    <source>
        <strain evidence="2 3">DSM 3385</strain>
    </source>
</reference>
<keyword evidence="2" id="KW-0378">Hydrolase</keyword>
<keyword evidence="3" id="KW-1185">Reference proteome</keyword>
<dbReference type="PANTHER" id="PTHR30217:SF10">
    <property type="entry name" value="23S RRNA 5-HYDROXYCYTIDINE C2501 SYNTHASE"/>
    <property type="match status" value="1"/>
</dbReference>
<accession>A0A1W1Z0P9</accession>
<evidence type="ECO:0000313" key="3">
    <source>
        <dbReference type="Proteomes" id="UP000192418"/>
    </source>
</evidence>
<proteinExistence type="predicted"/>
<dbReference type="InterPro" id="IPR001539">
    <property type="entry name" value="Peptidase_U32"/>
</dbReference>
<dbReference type="InterPro" id="IPR051454">
    <property type="entry name" value="RNA/ubiquinone_mod_enzymes"/>
</dbReference>
<dbReference type="STRING" id="1121400.SAMN02746065_10232"/>
<organism evidence="2 3">
    <name type="scientific">Desulfocicer vacuolatum DSM 3385</name>
    <dbReference type="NCBI Taxonomy" id="1121400"/>
    <lineage>
        <taxon>Bacteria</taxon>
        <taxon>Pseudomonadati</taxon>
        <taxon>Thermodesulfobacteriota</taxon>
        <taxon>Desulfobacteria</taxon>
        <taxon>Desulfobacterales</taxon>
        <taxon>Desulfobacteraceae</taxon>
        <taxon>Desulfocicer</taxon>
    </lineage>
</organism>
<dbReference type="OrthoDB" id="9807498at2"/>
<dbReference type="Pfam" id="PF01136">
    <property type="entry name" value="Peptidase_U32"/>
    <property type="match status" value="1"/>
</dbReference>
<sequence length="660" mass="74530">MSKKNKPLILAPAGDENTFLAAVAAGADAVYCGLKIFSARMEAGNFSMEALSRLNALARTKGVKVHVAFNSLVKHAEEDKVRRLLTKLNKYVHPHALIIQDPGVAAMAKQIGFKGELHLSTLANCTFPGGLEAAKKMGISKVVLPRELSIDEIKTMAKNTPEDLDLETFIHGALCYGVSGRCYWSSWFGGRSSLRGRCVQPCRRMYRQGNNRQRYFSCFDLSADVLVKVLKEIPRVTTWKIEGRKKSPHYVFYTVKAYKMLRDHGHDPQKKKIALSFLEYAMGRPATHYNLLSQRPQSPLQKDTETGSGLFIGRVKKGENIHFITREPLLQGDLLRIGYEDDRGHFIQRVTRSMPKKGKLVLKPGKGIKPGKGTPVFIVDRREPEVNALIRDLSTTLEKFSSPDISPMIGDAGEKSTPQRKKNQPPPDRPREIFLFRSPPKGRTQGTPARWLTLQAVKNETGKKLKQTWWFLPPVLWPEEETELKQAIEIAQQRHARHFVLNIPWQIALFDTPAKLNVWAGPFCNIANGSHLAWLEKMGFSGAVVSPELTREDFLCLPAVTSLSLGVVIEGNWPLAISRIISPDISPDSPFLSPMGESSWISRRENNHWVFPGWRLNLTPVKETLYQAGYRHFFTMEEPVNKEISLKKRQGLWNWDLTLL</sequence>
<keyword evidence="2" id="KW-0645">Protease</keyword>
<dbReference type="GO" id="GO:0008233">
    <property type="term" value="F:peptidase activity"/>
    <property type="evidence" value="ECO:0007669"/>
    <property type="project" value="UniProtKB-KW"/>
</dbReference>